<evidence type="ECO:0000313" key="9">
    <source>
        <dbReference type="EMBL" id="TEB24546.1"/>
    </source>
</evidence>
<feature type="domain" description="Fatty acid desaturase" evidence="7">
    <location>
        <begin position="89"/>
        <end position="361"/>
    </location>
</feature>
<accession>A0A4Y7SRQ4</accession>
<feature type="domain" description="Fatty acid desaturase N-terminal" evidence="8">
    <location>
        <begin position="18"/>
        <end position="59"/>
    </location>
</feature>
<feature type="transmembrane region" description="Helical" evidence="6">
    <location>
        <begin position="240"/>
        <end position="257"/>
    </location>
</feature>
<dbReference type="AlphaFoldDB" id="A0A4Y7SRQ4"/>
<gene>
    <name evidence="9" type="ORF">FA13DRAFT_1797101</name>
</gene>
<dbReference type="GO" id="GO:0006629">
    <property type="term" value="P:lipid metabolic process"/>
    <property type="evidence" value="ECO:0007669"/>
    <property type="project" value="InterPro"/>
</dbReference>
<evidence type="ECO:0000256" key="6">
    <source>
        <dbReference type="SAM" id="Phobius"/>
    </source>
</evidence>
<dbReference type="Pfam" id="PF11960">
    <property type="entry name" value="DUF3474"/>
    <property type="match status" value="1"/>
</dbReference>
<dbReference type="GO" id="GO:0016020">
    <property type="term" value="C:membrane"/>
    <property type="evidence" value="ECO:0007669"/>
    <property type="project" value="UniProtKB-SubCell"/>
</dbReference>
<proteinExistence type="inferred from homology"/>
<evidence type="ECO:0000259" key="8">
    <source>
        <dbReference type="Pfam" id="PF11960"/>
    </source>
</evidence>
<evidence type="ECO:0000259" key="7">
    <source>
        <dbReference type="Pfam" id="PF00487"/>
    </source>
</evidence>
<comment type="caution">
    <text evidence="9">The sequence shown here is derived from an EMBL/GenBank/DDBJ whole genome shotgun (WGS) entry which is preliminary data.</text>
</comment>
<evidence type="ECO:0000256" key="2">
    <source>
        <dbReference type="ARBA" id="ARBA00005189"/>
    </source>
</evidence>
<keyword evidence="6" id="KW-1133">Transmembrane helix</keyword>
<feature type="transmembrane region" description="Helical" evidence="6">
    <location>
        <begin position="115"/>
        <end position="140"/>
    </location>
</feature>
<protein>
    <submittedName>
        <fullName evidence="9">Delta-12 fatty acid desaturase</fullName>
    </submittedName>
</protein>
<reference evidence="9 10" key="1">
    <citation type="journal article" date="2019" name="Nat. Ecol. Evol.">
        <title>Megaphylogeny resolves global patterns of mushroom evolution.</title>
        <authorList>
            <person name="Varga T."/>
            <person name="Krizsan K."/>
            <person name="Foldi C."/>
            <person name="Dima B."/>
            <person name="Sanchez-Garcia M."/>
            <person name="Sanchez-Ramirez S."/>
            <person name="Szollosi G.J."/>
            <person name="Szarkandi J.G."/>
            <person name="Papp V."/>
            <person name="Albert L."/>
            <person name="Andreopoulos W."/>
            <person name="Angelini C."/>
            <person name="Antonin V."/>
            <person name="Barry K.W."/>
            <person name="Bougher N.L."/>
            <person name="Buchanan P."/>
            <person name="Buyck B."/>
            <person name="Bense V."/>
            <person name="Catcheside P."/>
            <person name="Chovatia M."/>
            <person name="Cooper J."/>
            <person name="Damon W."/>
            <person name="Desjardin D."/>
            <person name="Finy P."/>
            <person name="Geml J."/>
            <person name="Haridas S."/>
            <person name="Hughes K."/>
            <person name="Justo A."/>
            <person name="Karasinski D."/>
            <person name="Kautmanova I."/>
            <person name="Kiss B."/>
            <person name="Kocsube S."/>
            <person name="Kotiranta H."/>
            <person name="LaButti K.M."/>
            <person name="Lechner B.E."/>
            <person name="Liimatainen K."/>
            <person name="Lipzen A."/>
            <person name="Lukacs Z."/>
            <person name="Mihaltcheva S."/>
            <person name="Morgado L.N."/>
            <person name="Niskanen T."/>
            <person name="Noordeloos M.E."/>
            <person name="Ohm R.A."/>
            <person name="Ortiz-Santana B."/>
            <person name="Ovrebo C."/>
            <person name="Racz N."/>
            <person name="Riley R."/>
            <person name="Savchenko A."/>
            <person name="Shiryaev A."/>
            <person name="Soop K."/>
            <person name="Spirin V."/>
            <person name="Szebenyi C."/>
            <person name="Tomsovsky M."/>
            <person name="Tulloss R.E."/>
            <person name="Uehling J."/>
            <person name="Grigoriev I.V."/>
            <person name="Vagvolgyi C."/>
            <person name="Papp T."/>
            <person name="Martin F.M."/>
            <person name="Miettinen O."/>
            <person name="Hibbett D.S."/>
            <person name="Nagy L.G."/>
        </authorList>
    </citation>
    <scope>NUCLEOTIDE SEQUENCE [LARGE SCALE GENOMIC DNA]</scope>
    <source>
        <strain evidence="9 10">FP101781</strain>
    </source>
</reference>
<keyword evidence="5 6" id="KW-0472">Membrane</keyword>
<dbReference type="OrthoDB" id="1461976at2759"/>
<name>A0A4Y7SRQ4_COPMI</name>
<dbReference type="EMBL" id="QPFP01000065">
    <property type="protein sequence ID" value="TEB24546.1"/>
    <property type="molecule type" value="Genomic_DNA"/>
</dbReference>
<keyword evidence="4" id="KW-0560">Oxidoreductase</keyword>
<dbReference type="InterPro" id="IPR021863">
    <property type="entry name" value="FAS_N"/>
</dbReference>
<dbReference type="STRING" id="71717.A0A4Y7SRQ4"/>
<evidence type="ECO:0000256" key="5">
    <source>
        <dbReference type="ARBA" id="ARBA00023136"/>
    </source>
</evidence>
<feature type="transmembrane region" description="Helical" evidence="6">
    <location>
        <begin position="263"/>
        <end position="287"/>
    </location>
</feature>
<comment type="subcellular location">
    <subcellularLocation>
        <location evidence="1">Membrane</location>
    </subcellularLocation>
</comment>
<evidence type="ECO:0000313" key="10">
    <source>
        <dbReference type="Proteomes" id="UP000298030"/>
    </source>
</evidence>
<dbReference type="Pfam" id="PF00487">
    <property type="entry name" value="FA_desaturase"/>
    <property type="match status" value="1"/>
</dbReference>
<keyword evidence="10" id="KW-1185">Reference proteome</keyword>
<evidence type="ECO:0000256" key="4">
    <source>
        <dbReference type="ARBA" id="ARBA00023002"/>
    </source>
</evidence>
<organism evidence="9 10">
    <name type="scientific">Coprinellus micaceus</name>
    <name type="common">Glistening ink-cap mushroom</name>
    <name type="synonym">Coprinus micaceus</name>
    <dbReference type="NCBI Taxonomy" id="71717"/>
    <lineage>
        <taxon>Eukaryota</taxon>
        <taxon>Fungi</taxon>
        <taxon>Dikarya</taxon>
        <taxon>Basidiomycota</taxon>
        <taxon>Agaricomycotina</taxon>
        <taxon>Agaricomycetes</taxon>
        <taxon>Agaricomycetidae</taxon>
        <taxon>Agaricales</taxon>
        <taxon>Agaricineae</taxon>
        <taxon>Psathyrellaceae</taxon>
        <taxon>Coprinellus</taxon>
    </lineage>
</organism>
<feature type="transmembrane region" description="Helical" evidence="6">
    <location>
        <begin position="43"/>
        <end position="63"/>
    </location>
</feature>
<dbReference type="InterPro" id="IPR012171">
    <property type="entry name" value="Fatty_acid_desaturase"/>
</dbReference>
<dbReference type="CDD" id="cd03507">
    <property type="entry name" value="Delta12-FADS-like"/>
    <property type="match status" value="1"/>
</dbReference>
<feature type="transmembrane region" description="Helical" evidence="6">
    <location>
        <begin position="75"/>
        <end position="95"/>
    </location>
</feature>
<dbReference type="Proteomes" id="UP000298030">
    <property type="component" value="Unassembled WGS sequence"/>
</dbReference>
<dbReference type="GO" id="GO:0016717">
    <property type="term" value="F:oxidoreductase activity, acting on paired donors, with oxidation of a pair of donors resulting in the reduction of molecular oxygen to two molecules of water"/>
    <property type="evidence" value="ECO:0007669"/>
    <property type="project" value="InterPro"/>
</dbReference>
<dbReference type="PANTHER" id="PTHR32100">
    <property type="entry name" value="OMEGA-6 FATTY ACID DESATURASE, CHLOROPLASTIC"/>
    <property type="match status" value="1"/>
</dbReference>
<sequence length="413" mass="47948">MSSIFQDSPEYVRRTKTPFKPPQVTLAEVRAAVPKHLFQKSTFRGLLFVFRDIVLVLVLYELAHRIGPFIKAYRQISLLVPFLLRPLLWCAYWLFQSLTFAGCWCLAHEAGHGTLVSISWLNHVIGFTFHTALLVPYYAWRSTHQAHHKATGSLERDENYLPKTRSDYGLPAERITHLADYHEIFEETPVYTFLRMFAMQMIGWQWYLATNIQGNPAYPSGTNHFKPSSALFKPHERMKIVASNVGLAIVILLLSIWTRHVGFSNFFCFYFVPYLLTNHWIVMLTFLHHSDPTLPHYRGKAWSFVRGAVATVDRPLLGWMGRFFLHNVSHDHVAHHLFSNVPFYNQPYVTEAIKAVLKDDYNYDSTNSFRALYRSFSQCCFIEDDGDIVFYKNKDGRPLRVLECDAVKRPSVD</sequence>
<comment type="similarity">
    <text evidence="3">Belongs to the fatty acid desaturase type 1 family.</text>
</comment>
<dbReference type="InterPro" id="IPR005804">
    <property type="entry name" value="FA_desaturase_dom"/>
</dbReference>
<comment type="pathway">
    <text evidence="2">Lipid metabolism.</text>
</comment>
<keyword evidence="6" id="KW-0812">Transmembrane</keyword>
<evidence type="ECO:0000256" key="1">
    <source>
        <dbReference type="ARBA" id="ARBA00004370"/>
    </source>
</evidence>
<evidence type="ECO:0000256" key="3">
    <source>
        <dbReference type="ARBA" id="ARBA00009295"/>
    </source>
</evidence>